<comment type="caution">
    <text evidence="2">The sequence shown here is derived from an EMBL/GenBank/DDBJ whole genome shotgun (WGS) entry which is preliminary data.</text>
</comment>
<accession>A0AAV7KDV5</accession>
<protein>
    <submittedName>
        <fullName evidence="2">Uncharacterized protein</fullName>
    </submittedName>
</protein>
<feature type="chain" id="PRO_5043821039" evidence="1">
    <location>
        <begin position="19"/>
        <end position="132"/>
    </location>
</feature>
<keyword evidence="3" id="KW-1185">Reference proteome</keyword>
<dbReference type="EMBL" id="JAKMXF010000077">
    <property type="protein sequence ID" value="KAI6658809.1"/>
    <property type="molecule type" value="Genomic_DNA"/>
</dbReference>
<feature type="signal peptide" evidence="1">
    <location>
        <begin position="1"/>
        <end position="18"/>
    </location>
</feature>
<proteinExistence type="predicted"/>
<name>A0AAV7KDV5_9METZ</name>
<evidence type="ECO:0000313" key="3">
    <source>
        <dbReference type="Proteomes" id="UP001165289"/>
    </source>
</evidence>
<gene>
    <name evidence="2" type="ORF">LOD99_15134</name>
</gene>
<dbReference type="AlphaFoldDB" id="A0AAV7KDV5"/>
<dbReference type="Proteomes" id="UP001165289">
    <property type="component" value="Unassembled WGS sequence"/>
</dbReference>
<organism evidence="2 3">
    <name type="scientific">Oopsacas minuta</name>
    <dbReference type="NCBI Taxonomy" id="111878"/>
    <lineage>
        <taxon>Eukaryota</taxon>
        <taxon>Metazoa</taxon>
        <taxon>Porifera</taxon>
        <taxon>Hexactinellida</taxon>
        <taxon>Hexasterophora</taxon>
        <taxon>Lyssacinosida</taxon>
        <taxon>Leucopsacidae</taxon>
        <taxon>Oopsacas</taxon>
    </lineage>
</organism>
<evidence type="ECO:0000313" key="2">
    <source>
        <dbReference type="EMBL" id="KAI6658809.1"/>
    </source>
</evidence>
<reference evidence="2 3" key="1">
    <citation type="journal article" date="2023" name="BMC Biol.">
        <title>The compact genome of the sponge Oopsacas minuta (Hexactinellida) is lacking key metazoan core genes.</title>
        <authorList>
            <person name="Santini S."/>
            <person name="Schenkelaars Q."/>
            <person name="Jourda C."/>
            <person name="Duchesne M."/>
            <person name="Belahbib H."/>
            <person name="Rocher C."/>
            <person name="Selva M."/>
            <person name="Riesgo A."/>
            <person name="Vervoort M."/>
            <person name="Leys S.P."/>
            <person name="Kodjabachian L."/>
            <person name="Le Bivic A."/>
            <person name="Borchiellini C."/>
            <person name="Claverie J.M."/>
            <person name="Renard E."/>
        </authorList>
    </citation>
    <scope>NUCLEOTIDE SEQUENCE [LARGE SCALE GENOMIC DNA]</scope>
    <source>
        <strain evidence="2">SPO-2</strain>
    </source>
</reference>
<keyword evidence="1" id="KW-0732">Signal</keyword>
<sequence>MFIIKSLGTLFKILYLLTVDDDDEGEQSRAKRPKATTLGIELQEFRDTRVPIKDPTQFWRYSVLTRLRTLCKDKFLGTNIFCRRGEVVLPCRQPTFKNEKENVTGGHEEISIHPIPEKVYRNNQEADNCNRA</sequence>
<evidence type="ECO:0000256" key="1">
    <source>
        <dbReference type="SAM" id="SignalP"/>
    </source>
</evidence>